<dbReference type="SMART" id="SM00165">
    <property type="entry name" value="UBA"/>
    <property type="match status" value="1"/>
</dbReference>
<dbReference type="GO" id="GO:0005829">
    <property type="term" value="C:cytosol"/>
    <property type="evidence" value="ECO:0007669"/>
    <property type="project" value="TreeGrafter"/>
</dbReference>
<dbReference type="InterPro" id="IPR009060">
    <property type="entry name" value="UBA-like_sf"/>
</dbReference>
<dbReference type="InterPro" id="IPR015496">
    <property type="entry name" value="Ubiquilin"/>
</dbReference>
<accession>A0A7J7KSV5</accession>
<reference evidence="2" key="1">
    <citation type="submission" date="2020-06" db="EMBL/GenBank/DDBJ databases">
        <title>Draft genome of Bugula neritina, a colonial animal packing powerful symbionts and potential medicines.</title>
        <authorList>
            <person name="Rayko M."/>
        </authorList>
    </citation>
    <scope>NUCLEOTIDE SEQUENCE [LARGE SCALE GENOMIC DNA]</scope>
    <source>
        <strain evidence="2">Kwan_BN1</strain>
    </source>
</reference>
<feature type="domain" description="UBA" evidence="1">
    <location>
        <begin position="258"/>
        <end position="303"/>
    </location>
</feature>
<dbReference type="Pfam" id="PF00240">
    <property type="entry name" value="ubiquitin"/>
    <property type="match status" value="1"/>
</dbReference>
<gene>
    <name evidence="2" type="ORF">EB796_000434</name>
</gene>
<dbReference type="OrthoDB" id="10016665at2759"/>
<protein>
    <submittedName>
        <fullName evidence="2">UBL7</fullName>
    </submittedName>
</protein>
<evidence type="ECO:0000313" key="3">
    <source>
        <dbReference type="Proteomes" id="UP000593567"/>
    </source>
</evidence>
<dbReference type="PANTHER" id="PTHR10677:SF25">
    <property type="entry name" value="UBIQUITIN-LIKE PROTEIN 7"/>
    <property type="match status" value="1"/>
</dbReference>
<sequence>MMEVDDSVCDVSVRVFYGRKAALHNISLTSTTQSVNDLKTAICNTLEILADRHIIELLFLGKKLEVDKDIESYNIKHKSLVHAIVKENVKQLAPAQVSRQLFLESVKKMLNREYSYMTRKLLRESSTINNLISQSPSLPKDLVAQCILKDFDLMKLLFEPANVERIYERHPSLPAVVVELSRMVVRQADQDTNVYPQPANHTHQYRLDMSEEEDEESQPPPTLHTLEKVPTSCCLLNKFLVGVTDVCQLRLGSRGIWSLSAQNYGAQLQQLMSLGITNRNAALQALEAAGGNVDLALDIIYGSQDS</sequence>
<proteinExistence type="predicted"/>
<dbReference type="AlphaFoldDB" id="A0A7J7KSV5"/>
<comment type="caution">
    <text evidence="2">The sequence shown here is derived from an EMBL/GenBank/DDBJ whole genome shotgun (WGS) entry which is preliminary data.</text>
</comment>
<dbReference type="SUPFAM" id="SSF46934">
    <property type="entry name" value="UBA-like"/>
    <property type="match status" value="1"/>
</dbReference>
<organism evidence="2 3">
    <name type="scientific">Bugula neritina</name>
    <name type="common">Brown bryozoan</name>
    <name type="synonym">Sertularia neritina</name>
    <dbReference type="NCBI Taxonomy" id="10212"/>
    <lineage>
        <taxon>Eukaryota</taxon>
        <taxon>Metazoa</taxon>
        <taxon>Spiralia</taxon>
        <taxon>Lophotrochozoa</taxon>
        <taxon>Bryozoa</taxon>
        <taxon>Gymnolaemata</taxon>
        <taxon>Cheilostomatida</taxon>
        <taxon>Flustrina</taxon>
        <taxon>Buguloidea</taxon>
        <taxon>Bugulidae</taxon>
        <taxon>Bugula</taxon>
    </lineage>
</organism>
<dbReference type="Proteomes" id="UP000593567">
    <property type="component" value="Unassembled WGS sequence"/>
</dbReference>
<dbReference type="GO" id="GO:0031593">
    <property type="term" value="F:polyubiquitin modification-dependent protein binding"/>
    <property type="evidence" value="ECO:0007669"/>
    <property type="project" value="TreeGrafter"/>
</dbReference>
<dbReference type="CDD" id="cd17039">
    <property type="entry name" value="Ubl_ubiquitin_like"/>
    <property type="match status" value="1"/>
</dbReference>
<dbReference type="PROSITE" id="PS50030">
    <property type="entry name" value="UBA"/>
    <property type="match status" value="1"/>
</dbReference>
<dbReference type="GO" id="GO:0006511">
    <property type="term" value="P:ubiquitin-dependent protein catabolic process"/>
    <property type="evidence" value="ECO:0007669"/>
    <property type="project" value="TreeGrafter"/>
</dbReference>
<dbReference type="Gene3D" id="3.10.20.90">
    <property type="entry name" value="Phosphatidylinositol 3-kinase Catalytic Subunit, Chain A, domain 1"/>
    <property type="match status" value="1"/>
</dbReference>
<dbReference type="Gene3D" id="1.10.8.10">
    <property type="entry name" value="DNA helicase RuvA subunit, C-terminal domain"/>
    <property type="match status" value="1"/>
</dbReference>
<dbReference type="Pfam" id="PF00627">
    <property type="entry name" value="UBA"/>
    <property type="match status" value="1"/>
</dbReference>
<dbReference type="EMBL" id="VXIV02000063">
    <property type="protein sequence ID" value="KAF6041272.1"/>
    <property type="molecule type" value="Genomic_DNA"/>
</dbReference>
<dbReference type="InterPro" id="IPR029071">
    <property type="entry name" value="Ubiquitin-like_domsf"/>
</dbReference>
<dbReference type="SUPFAM" id="SSF54236">
    <property type="entry name" value="Ubiquitin-like"/>
    <property type="match status" value="1"/>
</dbReference>
<keyword evidence="3" id="KW-1185">Reference proteome</keyword>
<dbReference type="PANTHER" id="PTHR10677">
    <property type="entry name" value="UBIQUILIN"/>
    <property type="match status" value="1"/>
</dbReference>
<evidence type="ECO:0000259" key="1">
    <source>
        <dbReference type="PROSITE" id="PS50030"/>
    </source>
</evidence>
<name>A0A7J7KSV5_BUGNE</name>
<dbReference type="InterPro" id="IPR015940">
    <property type="entry name" value="UBA"/>
</dbReference>
<dbReference type="InterPro" id="IPR000626">
    <property type="entry name" value="Ubiquitin-like_dom"/>
</dbReference>
<evidence type="ECO:0000313" key="2">
    <source>
        <dbReference type="EMBL" id="KAF6041272.1"/>
    </source>
</evidence>